<sequence length="72" mass="7943">MARTRGALSQGHGRHRPTTSLSKGDHHKEGSKKAREALEEEVGVNAEQTLQQQAGRAESFDAHAVQFWCSML</sequence>
<protein>
    <submittedName>
        <fullName evidence="2">Uncharacterized protein</fullName>
    </submittedName>
</protein>
<gene>
    <name evidence="2" type="ORF">VNO80_19463</name>
</gene>
<comment type="caution">
    <text evidence="2">The sequence shown here is derived from an EMBL/GenBank/DDBJ whole genome shotgun (WGS) entry which is preliminary data.</text>
</comment>
<dbReference type="AlphaFoldDB" id="A0AAN9ML88"/>
<reference evidence="2 3" key="1">
    <citation type="submission" date="2024-01" db="EMBL/GenBank/DDBJ databases">
        <title>The genomes of 5 underutilized Papilionoideae crops provide insights into root nodulation and disease resistanc.</title>
        <authorList>
            <person name="Jiang F."/>
        </authorList>
    </citation>
    <scope>NUCLEOTIDE SEQUENCE [LARGE SCALE GENOMIC DNA]</scope>
    <source>
        <strain evidence="2">JINMINGXINNONG_FW02</strain>
        <tissue evidence="2">Leaves</tissue>
    </source>
</reference>
<feature type="region of interest" description="Disordered" evidence="1">
    <location>
        <begin position="1"/>
        <end position="43"/>
    </location>
</feature>
<accession>A0AAN9ML88</accession>
<name>A0AAN9ML88_PHACN</name>
<keyword evidence="3" id="KW-1185">Reference proteome</keyword>
<dbReference type="Proteomes" id="UP001374584">
    <property type="component" value="Unassembled WGS sequence"/>
</dbReference>
<evidence type="ECO:0000313" key="2">
    <source>
        <dbReference type="EMBL" id="KAK7354007.1"/>
    </source>
</evidence>
<feature type="compositionally biased region" description="Basic and acidic residues" evidence="1">
    <location>
        <begin position="23"/>
        <end position="37"/>
    </location>
</feature>
<evidence type="ECO:0000313" key="3">
    <source>
        <dbReference type="Proteomes" id="UP001374584"/>
    </source>
</evidence>
<evidence type="ECO:0000256" key="1">
    <source>
        <dbReference type="SAM" id="MobiDB-lite"/>
    </source>
</evidence>
<dbReference type="EMBL" id="JAYMYR010000007">
    <property type="protein sequence ID" value="KAK7354007.1"/>
    <property type="molecule type" value="Genomic_DNA"/>
</dbReference>
<proteinExistence type="predicted"/>
<organism evidence="2 3">
    <name type="scientific">Phaseolus coccineus</name>
    <name type="common">Scarlet runner bean</name>
    <name type="synonym">Phaseolus multiflorus</name>
    <dbReference type="NCBI Taxonomy" id="3886"/>
    <lineage>
        <taxon>Eukaryota</taxon>
        <taxon>Viridiplantae</taxon>
        <taxon>Streptophyta</taxon>
        <taxon>Embryophyta</taxon>
        <taxon>Tracheophyta</taxon>
        <taxon>Spermatophyta</taxon>
        <taxon>Magnoliopsida</taxon>
        <taxon>eudicotyledons</taxon>
        <taxon>Gunneridae</taxon>
        <taxon>Pentapetalae</taxon>
        <taxon>rosids</taxon>
        <taxon>fabids</taxon>
        <taxon>Fabales</taxon>
        <taxon>Fabaceae</taxon>
        <taxon>Papilionoideae</taxon>
        <taxon>50 kb inversion clade</taxon>
        <taxon>NPAAA clade</taxon>
        <taxon>indigoferoid/millettioid clade</taxon>
        <taxon>Phaseoleae</taxon>
        <taxon>Phaseolus</taxon>
    </lineage>
</organism>